<reference evidence="3 4" key="1">
    <citation type="submission" date="2019-02" db="EMBL/GenBank/DDBJ databases">
        <title>Emended description of the genus Rhodopseudomonas and description of Rhodopseudomonas albus sp. nov., a non-phototrophic, heavy-metal-tolerant bacterium isolated from garden soil.</title>
        <authorList>
            <person name="Bao Z."/>
            <person name="Cao W.W."/>
            <person name="Sato Y."/>
            <person name="Nishizawa T."/>
            <person name="Zhao J."/>
            <person name="Guo Y."/>
            <person name="Ohta H."/>
        </authorList>
    </citation>
    <scope>NUCLEOTIDE SEQUENCE [LARGE SCALE GENOMIC DNA]</scope>
    <source>
        <strain evidence="3 4">SK50-23</strain>
    </source>
</reference>
<evidence type="ECO:0000259" key="2">
    <source>
        <dbReference type="Pfam" id="PF20172"/>
    </source>
</evidence>
<protein>
    <submittedName>
        <fullName evidence="3">Integrase</fullName>
    </submittedName>
</protein>
<feature type="domain" description="DUF6538" evidence="2">
    <location>
        <begin position="11"/>
        <end position="68"/>
    </location>
</feature>
<dbReference type="Proteomes" id="UP000682843">
    <property type="component" value="Chromosome"/>
</dbReference>
<name>A0ABX8A8W2_9BRAD</name>
<dbReference type="Gene3D" id="1.10.443.10">
    <property type="entry name" value="Intergrase catalytic core"/>
    <property type="match status" value="1"/>
</dbReference>
<dbReference type="InterPro" id="IPR013762">
    <property type="entry name" value="Integrase-like_cat_sf"/>
</dbReference>
<dbReference type="InterPro" id="IPR011010">
    <property type="entry name" value="DNA_brk_join_enz"/>
</dbReference>
<accession>A0ABX8A8W2</accession>
<dbReference type="SUPFAM" id="SSF56349">
    <property type="entry name" value="DNA breaking-rejoining enzymes"/>
    <property type="match status" value="1"/>
</dbReference>
<sequence length="450" mass="51672">MVRHDNFDRFLKIRDGKYHYYRRVPQAVVNLDSRAPFVRQSLKTDDLAKARAKRDILEAADNEYWAAMLSGTEQKLAWANYNAARRRAEAMGFRYMPAGEVAGLSLEEILRRVQAISDPRTPVATEAAILGGVERPKVKVTDAFKIYCEEIAAIEIAGKSEEQKASWKKVKGYAVDAFNEVMGEDKPIEEITRDDAKKFHEHYKALIAPSQKGAKRMSVSLGNRRVGDMRILHGRYFEHINAEIPNPFEGLNFRQKFKKRRIPYPIEFVGDMLMRGASLAGLNDEARHIALVCIETGARPIEIRYLREERIKLHHQVPHILVEPSFDPDEPHEVKTVSSVRRIPLVGVALEAMKLHPDGFPRYRESGNALSQTVNKYLRENNLRPTGKETLYSFRHTFEDRMKEGRVDDELRKILMGHAIDREQYGSGGSLKLYREELLKIVYPFDRAIV</sequence>
<gene>
    <name evidence="3" type="ORF">RPMA_11815</name>
</gene>
<dbReference type="Pfam" id="PF20172">
    <property type="entry name" value="DUF6538"/>
    <property type="match status" value="1"/>
</dbReference>
<evidence type="ECO:0000313" key="4">
    <source>
        <dbReference type="Proteomes" id="UP000682843"/>
    </source>
</evidence>
<keyword evidence="4" id="KW-1185">Reference proteome</keyword>
<evidence type="ECO:0000256" key="1">
    <source>
        <dbReference type="ARBA" id="ARBA00023172"/>
    </source>
</evidence>
<organism evidence="3 4">
    <name type="scientific">Tardiphaga alba</name>
    <dbReference type="NCBI Taxonomy" id="340268"/>
    <lineage>
        <taxon>Bacteria</taxon>
        <taxon>Pseudomonadati</taxon>
        <taxon>Pseudomonadota</taxon>
        <taxon>Alphaproteobacteria</taxon>
        <taxon>Hyphomicrobiales</taxon>
        <taxon>Nitrobacteraceae</taxon>
        <taxon>Tardiphaga</taxon>
    </lineage>
</organism>
<proteinExistence type="predicted"/>
<evidence type="ECO:0000313" key="3">
    <source>
        <dbReference type="EMBL" id="QUS39446.1"/>
    </source>
</evidence>
<dbReference type="InterPro" id="IPR046668">
    <property type="entry name" value="DUF6538"/>
</dbReference>
<keyword evidence="1" id="KW-0233">DNA recombination</keyword>
<dbReference type="EMBL" id="CP036498">
    <property type="protein sequence ID" value="QUS39446.1"/>
    <property type="molecule type" value="Genomic_DNA"/>
</dbReference>